<dbReference type="InterPro" id="IPR006016">
    <property type="entry name" value="UspA"/>
</dbReference>
<feature type="domain" description="UspA" evidence="2">
    <location>
        <begin position="1"/>
        <end position="142"/>
    </location>
</feature>
<comment type="caution">
    <text evidence="3">The sequence shown here is derived from an EMBL/GenBank/DDBJ whole genome shotgun (WGS) entry which is preliminary data.</text>
</comment>
<dbReference type="SUPFAM" id="SSF52402">
    <property type="entry name" value="Adenine nucleotide alpha hydrolases-like"/>
    <property type="match status" value="2"/>
</dbReference>
<dbReference type="InterPro" id="IPR006015">
    <property type="entry name" value="Universal_stress_UspA"/>
</dbReference>
<dbReference type="EMBL" id="BMKK01000004">
    <property type="protein sequence ID" value="GGD58993.1"/>
    <property type="molecule type" value="Genomic_DNA"/>
</dbReference>
<organism evidence="3 4">
    <name type="scientific">Emticicia aquatilis</name>
    <dbReference type="NCBI Taxonomy" id="1537369"/>
    <lineage>
        <taxon>Bacteria</taxon>
        <taxon>Pseudomonadati</taxon>
        <taxon>Bacteroidota</taxon>
        <taxon>Cytophagia</taxon>
        <taxon>Cytophagales</taxon>
        <taxon>Leadbetterellaceae</taxon>
        <taxon>Emticicia</taxon>
    </lineage>
</organism>
<dbReference type="PRINTS" id="PR01438">
    <property type="entry name" value="UNVRSLSTRESS"/>
</dbReference>
<name>A0A916YS64_9BACT</name>
<evidence type="ECO:0000256" key="1">
    <source>
        <dbReference type="ARBA" id="ARBA00008791"/>
    </source>
</evidence>
<reference evidence="3" key="2">
    <citation type="submission" date="2020-09" db="EMBL/GenBank/DDBJ databases">
        <authorList>
            <person name="Sun Q."/>
            <person name="Zhou Y."/>
        </authorList>
    </citation>
    <scope>NUCLEOTIDE SEQUENCE</scope>
    <source>
        <strain evidence="3">CGMCC 1.15958</strain>
    </source>
</reference>
<comment type="similarity">
    <text evidence="1">Belongs to the universal stress protein A family.</text>
</comment>
<dbReference type="Pfam" id="PF00582">
    <property type="entry name" value="Usp"/>
    <property type="match status" value="1"/>
</dbReference>
<proteinExistence type="inferred from homology"/>
<dbReference type="PANTHER" id="PTHR46268">
    <property type="entry name" value="STRESS RESPONSE PROTEIN NHAX"/>
    <property type="match status" value="1"/>
</dbReference>
<evidence type="ECO:0000259" key="2">
    <source>
        <dbReference type="Pfam" id="PF00582"/>
    </source>
</evidence>
<protein>
    <recommendedName>
        <fullName evidence="2">UspA domain-containing protein</fullName>
    </recommendedName>
</protein>
<dbReference type="Gene3D" id="3.40.50.620">
    <property type="entry name" value="HUPs"/>
    <property type="match status" value="2"/>
</dbReference>
<reference evidence="3" key="1">
    <citation type="journal article" date="2014" name="Int. J. Syst. Evol. Microbiol.">
        <title>Complete genome sequence of Corynebacterium casei LMG S-19264T (=DSM 44701T), isolated from a smear-ripened cheese.</title>
        <authorList>
            <consortium name="US DOE Joint Genome Institute (JGI-PGF)"/>
            <person name="Walter F."/>
            <person name="Albersmeier A."/>
            <person name="Kalinowski J."/>
            <person name="Ruckert C."/>
        </authorList>
    </citation>
    <scope>NUCLEOTIDE SEQUENCE</scope>
    <source>
        <strain evidence="3">CGMCC 1.15958</strain>
    </source>
</reference>
<keyword evidence="4" id="KW-1185">Reference proteome</keyword>
<dbReference type="AlphaFoldDB" id="A0A916YS64"/>
<accession>A0A916YS64</accession>
<evidence type="ECO:0000313" key="3">
    <source>
        <dbReference type="EMBL" id="GGD58993.1"/>
    </source>
</evidence>
<evidence type="ECO:0000313" key="4">
    <source>
        <dbReference type="Proteomes" id="UP000609064"/>
    </source>
</evidence>
<dbReference type="PANTHER" id="PTHR46268:SF6">
    <property type="entry name" value="UNIVERSAL STRESS PROTEIN UP12"/>
    <property type="match status" value="1"/>
</dbReference>
<dbReference type="Proteomes" id="UP000609064">
    <property type="component" value="Unassembled WGS sequence"/>
</dbReference>
<sequence>MKTIVFATDFSRGSRKAAQTAAQTATKTGAKLILFHAYRFLMPYDSEMSMLALTSKDLEKHSLYMLKRLKARLIKKFSPALEIELMVKEGLVVDALTEVLDETNADLLVMGSVGDSPLGSRYFGSLATSMIHHANVPMLLVPPKAKFSAFQNTVLGLDFRYDIDATLLGKTINILRDLDAVVNLYTVADESEYAKASALKIRELMKNVPHTYTLVEGGDFPKAVLDFSRANHSDLIITFPRKHNLFERFFIETNTERLALNEEIPILTVV</sequence>
<gene>
    <name evidence="3" type="ORF">GCM10011514_23700</name>
</gene>
<dbReference type="CDD" id="cd00293">
    <property type="entry name" value="USP-like"/>
    <property type="match status" value="1"/>
</dbReference>
<dbReference type="RefSeq" id="WP_188766297.1">
    <property type="nucleotide sequence ID" value="NZ_BMKK01000004.1"/>
</dbReference>
<dbReference type="InterPro" id="IPR014729">
    <property type="entry name" value="Rossmann-like_a/b/a_fold"/>
</dbReference>